<accession>A0AAE6ZKP3</accession>
<gene>
    <name evidence="1" type="ORF">HF329_21330</name>
</gene>
<dbReference type="AlphaFoldDB" id="A0AAE6ZKP3"/>
<reference evidence="2" key="1">
    <citation type="submission" date="2020-04" db="EMBL/GenBank/DDBJ databases">
        <authorList>
            <person name="Kittiwongwattana C."/>
        </authorList>
    </citation>
    <scope>NUCLEOTIDE SEQUENCE [LARGE SCALE GENOMIC DNA]</scope>
    <source>
        <strain evidence="2">1310</strain>
    </source>
</reference>
<evidence type="ECO:0000313" key="1">
    <source>
        <dbReference type="EMBL" id="QJB33718.1"/>
    </source>
</evidence>
<name>A0AAE6ZKP3_9BACT</name>
<evidence type="ECO:0000313" key="2">
    <source>
        <dbReference type="Proteomes" id="UP000502421"/>
    </source>
</evidence>
<dbReference type="Proteomes" id="UP000502421">
    <property type="component" value="Chromosome"/>
</dbReference>
<organism evidence="1 2">
    <name type="scientific">Chitinophaga oryzae</name>
    <dbReference type="NCBI Taxonomy" id="2725414"/>
    <lineage>
        <taxon>Bacteria</taxon>
        <taxon>Pseudomonadati</taxon>
        <taxon>Bacteroidota</taxon>
        <taxon>Chitinophagia</taxon>
        <taxon>Chitinophagales</taxon>
        <taxon>Chitinophagaceae</taxon>
        <taxon>Chitinophaga</taxon>
    </lineage>
</organism>
<dbReference type="KEGG" id="coy:HF329_21330"/>
<protein>
    <submittedName>
        <fullName evidence="1">Uncharacterized protein</fullName>
    </submittedName>
</protein>
<proteinExistence type="predicted"/>
<dbReference type="EMBL" id="CP051205">
    <property type="protein sequence ID" value="QJB33718.1"/>
    <property type="molecule type" value="Genomic_DNA"/>
</dbReference>
<dbReference type="RefSeq" id="WP_168807114.1">
    <property type="nucleotide sequence ID" value="NZ_CP051205.1"/>
</dbReference>
<sequence length="634" mass="71786">MRYLLFVLLFVSQITTSAQQLPPSTVADMARKLGQLEILTPAGQEELVRFAEGQPLKLYQGLDKTQVPTQAVFVAGADFLDILPGQTRIPPAMLDSLAAIRQYPWSGHDKEFAEARFLSAQFPGRHDLFDFLVYSADYFRSNYDSSDTVTTRLRNWFGPAMAPYLEDSTVELAVNDQTDTPAAQQERVAIYAPYLRWADLFRQAGFLPETDSVINVYYHNGKNIYGSVSHTNALRDLGKYITYLDKYPYLKQQQLLLLDTLQQAGLIDDAGKQQVIARYKPYTLLSSDDILSACKTAVPLYTATDIQPYDLIPQHTYGQIPVAAIRALYQRVTDKVSRQLFPLTATDIRVQKAAPGANGLYPYQEELSLGRSAKILSATLQLNGRLYRETIDEKEFESWIRPENLQFLNHYLEDQHDLRRFYYITPNRFTGYEPLQPDTVYLALLNQRQAELLQSPYLFDRIEGCYNGSPGDYDYAVYPHQYFDTTSRLNKVQIDAFVALCQKHSLFPQQDTALLQASIREQNPVAYEDALTFSPACFNSAADLQSLVSRTETALRELHTRQFRLTVTNPPEKADALSVVNGALGKQGSPFRLYQLAYREDLYRYQRYILLKPAAAAALKKLSPGIFAGAGSGR</sequence>